<dbReference type="PANTHER" id="PTHR45628:SF7">
    <property type="entry name" value="VOLTAGE-DEPENDENT CALCIUM CHANNEL TYPE A SUBUNIT ALPHA-1"/>
    <property type="match status" value="1"/>
</dbReference>
<feature type="region of interest" description="Disordered" evidence="14">
    <location>
        <begin position="323"/>
        <end position="367"/>
    </location>
</feature>
<evidence type="ECO:0000256" key="12">
    <source>
        <dbReference type="ARBA" id="ARBA00023180"/>
    </source>
</evidence>
<dbReference type="AlphaFoldDB" id="A0AA36N569"/>
<keyword evidence="10" id="KW-0406">Ion transport</keyword>
<evidence type="ECO:0000256" key="15">
    <source>
        <dbReference type="SAM" id="Phobius"/>
    </source>
</evidence>
<keyword evidence="9 15" id="KW-1133">Transmembrane helix</keyword>
<gene>
    <name evidence="17" type="ORF">EVOR1521_LOCUS15445</name>
</gene>
<evidence type="ECO:0000256" key="1">
    <source>
        <dbReference type="ARBA" id="ARBA00004141"/>
    </source>
</evidence>
<feature type="region of interest" description="Disordered" evidence="14">
    <location>
        <begin position="213"/>
        <end position="276"/>
    </location>
</feature>
<dbReference type="InterPro" id="IPR050599">
    <property type="entry name" value="VDCC_alpha-1_subunit"/>
</dbReference>
<dbReference type="GO" id="GO:0098703">
    <property type="term" value="P:calcium ion import across plasma membrane"/>
    <property type="evidence" value="ECO:0007669"/>
    <property type="project" value="TreeGrafter"/>
</dbReference>
<keyword evidence="11 15" id="KW-0472">Membrane</keyword>
<feature type="compositionally biased region" description="Polar residues" evidence="14">
    <location>
        <begin position="877"/>
        <end position="889"/>
    </location>
</feature>
<dbReference type="EMBL" id="CAUJNA010001968">
    <property type="protein sequence ID" value="CAJ1389917.1"/>
    <property type="molecule type" value="Genomic_DNA"/>
</dbReference>
<evidence type="ECO:0000256" key="9">
    <source>
        <dbReference type="ARBA" id="ARBA00022989"/>
    </source>
</evidence>
<dbReference type="PROSITE" id="PS00018">
    <property type="entry name" value="EF_HAND_1"/>
    <property type="match status" value="1"/>
</dbReference>
<dbReference type="Gene3D" id="1.10.238.10">
    <property type="entry name" value="EF-hand"/>
    <property type="match status" value="1"/>
</dbReference>
<evidence type="ECO:0000256" key="11">
    <source>
        <dbReference type="ARBA" id="ARBA00023136"/>
    </source>
</evidence>
<keyword evidence="13" id="KW-0407">Ion channel</keyword>
<dbReference type="Gene3D" id="1.10.287.70">
    <property type="match status" value="1"/>
</dbReference>
<evidence type="ECO:0000256" key="8">
    <source>
        <dbReference type="ARBA" id="ARBA00022882"/>
    </source>
</evidence>
<protein>
    <recommendedName>
        <fullName evidence="16">EF-hand domain-containing protein</fullName>
    </recommendedName>
</protein>
<dbReference type="GO" id="GO:0005509">
    <property type="term" value="F:calcium ion binding"/>
    <property type="evidence" value="ECO:0007669"/>
    <property type="project" value="InterPro"/>
</dbReference>
<feature type="transmembrane region" description="Helical" evidence="15">
    <location>
        <begin position="572"/>
        <end position="594"/>
    </location>
</feature>
<evidence type="ECO:0000256" key="6">
    <source>
        <dbReference type="ARBA" id="ARBA00022692"/>
    </source>
</evidence>
<feature type="compositionally biased region" description="Basic and acidic residues" evidence="14">
    <location>
        <begin position="126"/>
        <end position="141"/>
    </location>
</feature>
<dbReference type="InterPro" id="IPR018247">
    <property type="entry name" value="EF_Hand_1_Ca_BS"/>
</dbReference>
<dbReference type="PROSITE" id="PS50222">
    <property type="entry name" value="EF_HAND_2"/>
    <property type="match status" value="2"/>
</dbReference>
<dbReference type="SUPFAM" id="SSF81324">
    <property type="entry name" value="Voltage-gated potassium channels"/>
    <property type="match status" value="1"/>
</dbReference>
<keyword evidence="8" id="KW-0851">Voltage-gated channel</keyword>
<evidence type="ECO:0000313" key="17">
    <source>
        <dbReference type="EMBL" id="CAJ1389917.1"/>
    </source>
</evidence>
<feature type="domain" description="EF-hand" evidence="16">
    <location>
        <begin position="734"/>
        <end position="768"/>
    </location>
</feature>
<reference evidence="17" key="1">
    <citation type="submission" date="2023-08" db="EMBL/GenBank/DDBJ databases">
        <authorList>
            <person name="Chen Y."/>
            <person name="Shah S."/>
            <person name="Dougan E. K."/>
            <person name="Thang M."/>
            <person name="Chan C."/>
        </authorList>
    </citation>
    <scope>NUCLEOTIDE SEQUENCE</scope>
</reference>
<comment type="caution">
    <text evidence="17">The sequence shown here is derived from an EMBL/GenBank/DDBJ whole genome shotgun (WGS) entry which is preliminary data.</text>
</comment>
<evidence type="ECO:0000256" key="14">
    <source>
        <dbReference type="SAM" id="MobiDB-lite"/>
    </source>
</evidence>
<sequence>MQNASTRMKRDMVLLGKRVEEAERPGKNPYLMADVGKIQIMSNPSGRQREANVIPTTADRVQADLLRNQPERQKSAFGEKGEDAMPQISKAEKDILAEIGEDQEQKSRLRAFRENLQRRAERKRARQEEKLRLQKESVARKEARRKQRETQRFANEARLQAQPTDVSLDPDSVSDGKSEIGRTSPSPMSPAESIGLKSEATSFMSSKMLRSSTTVSGLSMLSDGSEELDDSDEEDKSKALSRQTTRMSSVKHRAQTSAMSLDEDSQKKHKGTISGAIGGGIRATGKTMLKTGTTVGLLLGVVPSKTSRDYLLRKVTRWFPSRRGVGQVRPQDDADSDSDSVGTEDSEAEAIREETKRRFGEKASKSWTSMDNAGENIKARAREVVGYPADDSEDDWTFVLRLQRATGILWFRMQLAVRKIAVADNPPHPSLKRMVESLRFEAFIGALIVVNGIISGMDAMYKPGEVRPSLITVAENVFVVIFVTEYFLRLRADTWVWMFEPMNMFDTFVVWITGVLVVWILEPLGIEIDILRRLAALRVLRLGRLARAVRIMPMFHELWMLVSGVLECTRLLFWSFVIIGVVHFMSAVVVMETITKSELFEDDPTVQNFFGTLSYSMFTLFQFMTFDSWASIARPIIYQMPEAAAFFLLFMGIAGIVLFNLMTAIVVKNAFDAAEADEEAKAQQQVQQQAKMAADLRTMFIALDEDGSGTLTREEFTDVLDDVLFIRQMKVLDIDLEELPDIFDILDDGDGNITTEEFCLGLTRLQGVAMSRDMLRCTSRNIQLNTLFGEVRNTMGRKVDKTLGLIETSMEEAHVNLVEMQQMTAEVLKKLEEAGLHRAVRSTTEALDEVPPPTLEDIAKREEEAARQAELARFGRANSSRSVKSTQAKETLPRIPSAWVLNRKKDLEERKQALRAQQHEDVGADVQETLVPGVLKEFQREWALRELHVPQKRREDRLAEAMAAKKEPQEAKEKKLPAQLPASLAPNTVYEQEAEQAVVAEEEAEEVVRKDVNKMNIKELKELADSLGMEGFEGMKKVQLLPLVLAKLEEVANLGKAPLSMM</sequence>
<keyword evidence="7" id="KW-0106">Calcium</keyword>
<dbReference type="InterPro" id="IPR002048">
    <property type="entry name" value="EF_hand_dom"/>
</dbReference>
<keyword evidence="4" id="KW-0109">Calcium transport</keyword>
<feature type="compositionally biased region" description="Acidic residues" evidence="14">
    <location>
        <begin position="224"/>
        <end position="234"/>
    </location>
</feature>
<dbReference type="PANTHER" id="PTHR45628">
    <property type="entry name" value="VOLTAGE-DEPENDENT CALCIUM CHANNEL TYPE A SUBUNIT ALPHA-1"/>
    <property type="match status" value="1"/>
</dbReference>
<evidence type="ECO:0000256" key="13">
    <source>
        <dbReference type="ARBA" id="ARBA00023303"/>
    </source>
</evidence>
<feature type="domain" description="EF-hand" evidence="16">
    <location>
        <begin position="691"/>
        <end position="726"/>
    </location>
</feature>
<feature type="region of interest" description="Disordered" evidence="14">
    <location>
        <begin position="118"/>
        <end position="194"/>
    </location>
</feature>
<dbReference type="SMART" id="SM00054">
    <property type="entry name" value="EFh"/>
    <property type="match status" value="2"/>
</dbReference>
<evidence type="ECO:0000256" key="7">
    <source>
        <dbReference type="ARBA" id="ARBA00022837"/>
    </source>
</evidence>
<feature type="transmembrane region" description="Helical" evidence="15">
    <location>
        <begin position="438"/>
        <end position="457"/>
    </location>
</feature>
<keyword evidence="18" id="KW-1185">Reference proteome</keyword>
<dbReference type="CDD" id="cd00051">
    <property type="entry name" value="EFh"/>
    <property type="match status" value="1"/>
</dbReference>
<dbReference type="Gene3D" id="1.20.120.350">
    <property type="entry name" value="Voltage-gated potassium channels. Chain C"/>
    <property type="match status" value="1"/>
</dbReference>
<keyword evidence="5" id="KW-0107">Calcium channel</keyword>
<dbReference type="InterPro" id="IPR027359">
    <property type="entry name" value="Volt_channel_dom_sf"/>
</dbReference>
<feature type="compositionally biased region" description="Acidic residues" evidence="14">
    <location>
        <begin position="333"/>
        <end position="348"/>
    </location>
</feature>
<feature type="transmembrane region" description="Helical" evidence="15">
    <location>
        <begin position="644"/>
        <end position="667"/>
    </location>
</feature>
<dbReference type="GO" id="GO:0005891">
    <property type="term" value="C:voltage-gated calcium channel complex"/>
    <property type="evidence" value="ECO:0007669"/>
    <property type="project" value="TreeGrafter"/>
</dbReference>
<dbReference type="InterPro" id="IPR005821">
    <property type="entry name" value="Ion_trans_dom"/>
</dbReference>
<evidence type="ECO:0000256" key="3">
    <source>
        <dbReference type="ARBA" id="ARBA00022553"/>
    </source>
</evidence>
<feature type="region of interest" description="Disordered" evidence="14">
    <location>
        <begin position="92"/>
        <end position="111"/>
    </location>
</feature>
<dbReference type="SUPFAM" id="SSF47473">
    <property type="entry name" value="EF-hand"/>
    <property type="match status" value="1"/>
</dbReference>
<keyword evidence="12" id="KW-0325">Glycoprotein</keyword>
<dbReference type="Proteomes" id="UP001178507">
    <property type="component" value="Unassembled WGS sequence"/>
</dbReference>
<evidence type="ECO:0000256" key="4">
    <source>
        <dbReference type="ARBA" id="ARBA00022568"/>
    </source>
</evidence>
<feature type="transmembrane region" description="Helical" evidence="15">
    <location>
        <begin position="606"/>
        <end position="624"/>
    </location>
</feature>
<comment type="subcellular location">
    <subcellularLocation>
        <location evidence="1">Membrane</location>
        <topology evidence="1">Multi-pass membrane protein</topology>
    </subcellularLocation>
</comment>
<organism evidence="17 18">
    <name type="scientific">Effrenium voratum</name>
    <dbReference type="NCBI Taxonomy" id="2562239"/>
    <lineage>
        <taxon>Eukaryota</taxon>
        <taxon>Sar</taxon>
        <taxon>Alveolata</taxon>
        <taxon>Dinophyceae</taxon>
        <taxon>Suessiales</taxon>
        <taxon>Symbiodiniaceae</taxon>
        <taxon>Effrenium</taxon>
    </lineage>
</organism>
<keyword evidence="6 15" id="KW-0812">Transmembrane</keyword>
<keyword evidence="2" id="KW-0813">Transport</keyword>
<evidence type="ECO:0000259" key="16">
    <source>
        <dbReference type="PROSITE" id="PS50222"/>
    </source>
</evidence>
<feature type="compositionally biased region" description="Basic and acidic residues" evidence="14">
    <location>
        <begin position="349"/>
        <end position="364"/>
    </location>
</feature>
<evidence type="ECO:0000256" key="5">
    <source>
        <dbReference type="ARBA" id="ARBA00022673"/>
    </source>
</evidence>
<dbReference type="InterPro" id="IPR011992">
    <property type="entry name" value="EF-hand-dom_pair"/>
</dbReference>
<evidence type="ECO:0000313" key="18">
    <source>
        <dbReference type="Proteomes" id="UP001178507"/>
    </source>
</evidence>
<feature type="region of interest" description="Disordered" evidence="14">
    <location>
        <begin position="67"/>
        <end position="87"/>
    </location>
</feature>
<accession>A0AA36N569</accession>
<keyword evidence="3" id="KW-0597">Phosphoprotein</keyword>
<evidence type="ECO:0000256" key="10">
    <source>
        <dbReference type="ARBA" id="ARBA00023065"/>
    </source>
</evidence>
<name>A0AA36N569_9DINO</name>
<evidence type="ECO:0000256" key="2">
    <source>
        <dbReference type="ARBA" id="ARBA00022448"/>
    </source>
</evidence>
<feature type="transmembrane region" description="Helical" evidence="15">
    <location>
        <begin position="508"/>
        <end position="526"/>
    </location>
</feature>
<proteinExistence type="predicted"/>
<feature type="transmembrane region" description="Helical" evidence="15">
    <location>
        <begin position="469"/>
        <end position="488"/>
    </location>
</feature>
<feature type="compositionally biased region" description="Basic and acidic residues" evidence="14">
    <location>
        <begin position="69"/>
        <end position="83"/>
    </location>
</feature>
<dbReference type="GO" id="GO:0008331">
    <property type="term" value="F:high voltage-gated calcium channel activity"/>
    <property type="evidence" value="ECO:0007669"/>
    <property type="project" value="TreeGrafter"/>
</dbReference>
<feature type="region of interest" description="Disordered" evidence="14">
    <location>
        <begin position="871"/>
        <end position="890"/>
    </location>
</feature>
<dbReference type="Pfam" id="PF00520">
    <property type="entry name" value="Ion_trans"/>
    <property type="match status" value="1"/>
</dbReference>